<keyword evidence="3" id="KW-1185">Reference proteome</keyword>
<comment type="caution">
    <text evidence="2">The sequence shown here is derived from an EMBL/GenBank/DDBJ whole genome shotgun (WGS) entry which is preliminary data.</text>
</comment>
<evidence type="ECO:0000313" key="3">
    <source>
        <dbReference type="Proteomes" id="UP001153269"/>
    </source>
</evidence>
<dbReference type="AlphaFoldDB" id="A0A9N7YJ86"/>
<feature type="region of interest" description="Disordered" evidence="1">
    <location>
        <begin position="1"/>
        <end position="21"/>
    </location>
</feature>
<reference evidence="2" key="1">
    <citation type="submission" date="2020-03" db="EMBL/GenBank/DDBJ databases">
        <authorList>
            <person name="Weist P."/>
        </authorList>
    </citation>
    <scope>NUCLEOTIDE SEQUENCE</scope>
</reference>
<protein>
    <submittedName>
        <fullName evidence="2">Uncharacterized protein</fullName>
    </submittedName>
</protein>
<evidence type="ECO:0000256" key="1">
    <source>
        <dbReference type="SAM" id="MobiDB-lite"/>
    </source>
</evidence>
<organism evidence="2 3">
    <name type="scientific">Pleuronectes platessa</name>
    <name type="common">European plaice</name>
    <dbReference type="NCBI Taxonomy" id="8262"/>
    <lineage>
        <taxon>Eukaryota</taxon>
        <taxon>Metazoa</taxon>
        <taxon>Chordata</taxon>
        <taxon>Craniata</taxon>
        <taxon>Vertebrata</taxon>
        <taxon>Euteleostomi</taxon>
        <taxon>Actinopterygii</taxon>
        <taxon>Neopterygii</taxon>
        <taxon>Teleostei</taxon>
        <taxon>Neoteleostei</taxon>
        <taxon>Acanthomorphata</taxon>
        <taxon>Carangaria</taxon>
        <taxon>Pleuronectiformes</taxon>
        <taxon>Pleuronectoidei</taxon>
        <taxon>Pleuronectidae</taxon>
        <taxon>Pleuronectes</taxon>
    </lineage>
</organism>
<gene>
    <name evidence="2" type="ORF">PLEPLA_LOCUS16872</name>
</gene>
<name>A0A9N7YJ86_PLEPL</name>
<dbReference type="EMBL" id="CADEAL010001099">
    <property type="protein sequence ID" value="CAB1428897.1"/>
    <property type="molecule type" value="Genomic_DNA"/>
</dbReference>
<sequence length="111" mass="12383">MEAGALQAEISQGQQRQPPVLFATPPSLAARRSRAKSSAGNIPLFLRKHKHPARFYRRILQADRFVDPPISVRTLESVASASILLFRSCSDLVGRRALQLLHINRKICKPS</sequence>
<accession>A0A9N7YJ86</accession>
<evidence type="ECO:0000313" key="2">
    <source>
        <dbReference type="EMBL" id="CAB1428897.1"/>
    </source>
</evidence>
<proteinExistence type="predicted"/>
<dbReference type="Proteomes" id="UP001153269">
    <property type="component" value="Unassembled WGS sequence"/>
</dbReference>